<organism evidence="9 10">
    <name type="scientific">Hoyosella altamirensis</name>
    <dbReference type="NCBI Taxonomy" id="616997"/>
    <lineage>
        <taxon>Bacteria</taxon>
        <taxon>Bacillati</taxon>
        <taxon>Actinomycetota</taxon>
        <taxon>Actinomycetes</taxon>
        <taxon>Mycobacteriales</taxon>
        <taxon>Hoyosellaceae</taxon>
        <taxon>Hoyosella</taxon>
    </lineage>
</organism>
<sequence>MATYLYRLGKFAYRRKGIVLSFWLAVLVLAGVAAATLSGPTKDTFSIPGTPAQEAQELMSERFPGGAAADPFNSLSARYLVSAPEGQTLDEPQNQAAMEDMLTAIRGVEQVEDFAKAEPGPDAPGALVNPVAAHDGLVEQLLSQGIPEEQANADAAAVSPLSADRTVGYLDVPVAGDFSDVNEELREALQEPAEAARDAGLNVLVSGTAVEIMEPPGGASELVGMAVAAIVLVITFGSLVAAGMPLFSAIVGVGIGVALITAATGFLELSSMVSTLAIMIGLAVAIDYSLFILSRYRAELSSGIDRDEAAGRAVGTAGSAVVFAGLTVIIALLALRVVNIPFLTDMGRAAALTVSLAVLIAISMLPAVLGLTKSWVFRGRLPFLREVDPEHPTKMTNGRRWANVVTRIPVVTLLGGVALLGVLAIPAANLQLALPTPATEPPGTVARDTYEITAESFGEGRNGQLLVVADAQNVDEDARMDAFGTVVETMYGFGDVENAQIVGINEAGDTAQILVTPLSGPISEDTMALVEDIRDAEAALAEETGIQFGVTGQTAMELDVSDRLADALIPYLLVVVGLAFILLMLVFRSILVPLTATLGFLLSVAATFGATVAIFQLNWLGIVSNPQPLVSFLPIFLIGVVFGLAMDYQVFLVSRMREAYVHGESAKDAIISGFSHGARVVTAAAVIMMSVFAAFIAEDMAFIKVMGFALAAAILFDAFIVRMVIIPSVMSLLGDKAWWLPRWLDRILPNVDVEGEKLTRQLEGRKSETELARV</sequence>
<feature type="transmembrane region" description="Helical" evidence="7">
    <location>
        <begin position="677"/>
        <end position="696"/>
    </location>
</feature>
<dbReference type="Proteomes" id="UP000567922">
    <property type="component" value="Unassembled WGS sequence"/>
</dbReference>
<feature type="transmembrane region" description="Helical" evidence="7">
    <location>
        <begin position="222"/>
        <end position="242"/>
    </location>
</feature>
<keyword evidence="3" id="KW-1003">Cell membrane</keyword>
<proteinExistence type="inferred from homology"/>
<comment type="subcellular location">
    <subcellularLocation>
        <location evidence="1">Cell membrane</location>
        <topology evidence="1">Multi-pass membrane protein</topology>
    </subcellularLocation>
</comment>
<dbReference type="AlphaFoldDB" id="A0A839RNK5"/>
<dbReference type="SUPFAM" id="SSF82866">
    <property type="entry name" value="Multidrug efflux transporter AcrB transmembrane domain"/>
    <property type="match status" value="2"/>
</dbReference>
<comment type="similarity">
    <text evidence="2">Belongs to the resistance-nodulation-cell division (RND) (TC 2.A.6) family. MmpL subfamily.</text>
</comment>
<keyword evidence="10" id="KW-1185">Reference proteome</keyword>
<evidence type="ECO:0000256" key="6">
    <source>
        <dbReference type="ARBA" id="ARBA00023136"/>
    </source>
</evidence>
<keyword evidence="4 7" id="KW-0812">Transmembrane</keyword>
<dbReference type="InterPro" id="IPR000731">
    <property type="entry name" value="SSD"/>
</dbReference>
<evidence type="ECO:0000256" key="4">
    <source>
        <dbReference type="ARBA" id="ARBA00022692"/>
    </source>
</evidence>
<keyword evidence="5 7" id="KW-1133">Transmembrane helix</keyword>
<feature type="transmembrane region" description="Helical" evidence="7">
    <location>
        <begin position="568"/>
        <end position="587"/>
    </location>
</feature>
<dbReference type="PROSITE" id="PS50156">
    <property type="entry name" value="SSD"/>
    <property type="match status" value="1"/>
</dbReference>
<feature type="domain" description="SSD" evidence="8">
    <location>
        <begin position="222"/>
        <end position="371"/>
    </location>
</feature>
<keyword evidence="6 7" id="KW-0472">Membrane</keyword>
<feature type="transmembrane region" description="Helical" evidence="7">
    <location>
        <begin position="404"/>
        <end position="425"/>
    </location>
</feature>
<feature type="transmembrane region" description="Helical" evidence="7">
    <location>
        <begin position="349"/>
        <end position="371"/>
    </location>
</feature>
<dbReference type="RefSeq" id="WP_064441367.1">
    <property type="nucleotide sequence ID" value="NZ_BDDI01000013.1"/>
</dbReference>
<evidence type="ECO:0000256" key="1">
    <source>
        <dbReference type="ARBA" id="ARBA00004651"/>
    </source>
</evidence>
<feature type="transmembrane region" description="Helical" evidence="7">
    <location>
        <begin position="708"/>
        <end position="733"/>
    </location>
</feature>
<feature type="transmembrane region" description="Helical" evidence="7">
    <location>
        <begin position="249"/>
        <end position="267"/>
    </location>
</feature>
<comment type="caution">
    <text evidence="9">The sequence shown here is derived from an EMBL/GenBank/DDBJ whole genome shotgun (WGS) entry which is preliminary data.</text>
</comment>
<feature type="transmembrane region" description="Helical" evidence="7">
    <location>
        <begin position="629"/>
        <end position="648"/>
    </location>
</feature>
<name>A0A839RNK5_9ACTN</name>
<feature type="transmembrane region" description="Helical" evidence="7">
    <location>
        <begin position="273"/>
        <end position="293"/>
    </location>
</feature>
<evidence type="ECO:0000256" key="7">
    <source>
        <dbReference type="SAM" id="Phobius"/>
    </source>
</evidence>
<dbReference type="EMBL" id="JACHWS010000002">
    <property type="protein sequence ID" value="MBB3037889.1"/>
    <property type="molecule type" value="Genomic_DNA"/>
</dbReference>
<dbReference type="OrthoDB" id="7051771at2"/>
<accession>A0A839RNK5</accession>
<feature type="transmembrane region" description="Helical" evidence="7">
    <location>
        <begin position="594"/>
        <end position="617"/>
    </location>
</feature>
<evidence type="ECO:0000256" key="3">
    <source>
        <dbReference type="ARBA" id="ARBA00022475"/>
    </source>
</evidence>
<gene>
    <name evidence="9" type="ORF">FHU29_002338</name>
</gene>
<dbReference type="PANTHER" id="PTHR33406">
    <property type="entry name" value="MEMBRANE PROTEIN MJ1562-RELATED"/>
    <property type="match status" value="1"/>
</dbReference>
<dbReference type="PANTHER" id="PTHR33406:SF11">
    <property type="entry name" value="MEMBRANE PROTEIN SCO6666-RELATED"/>
    <property type="match status" value="1"/>
</dbReference>
<dbReference type="GO" id="GO:0005886">
    <property type="term" value="C:plasma membrane"/>
    <property type="evidence" value="ECO:0007669"/>
    <property type="project" value="UniProtKB-SubCell"/>
</dbReference>
<evidence type="ECO:0000313" key="9">
    <source>
        <dbReference type="EMBL" id="MBB3037889.1"/>
    </source>
</evidence>
<reference evidence="9 10" key="1">
    <citation type="submission" date="2020-08" db="EMBL/GenBank/DDBJ databases">
        <title>Sequencing the genomes of 1000 actinobacteria strains.</title>
        <authorList>
            <person name="Klenk H.-P."/>
        </authorList>
    </citation>
    <scope>NUCLEOTIDE SEQUENCE [LARGE SCALE GENOMIC DNA]</scope>
    <source>
        <strain evidence="9 10">DSM 45258</strain>
    </source>
</reference>
<dbReference type="Pfam" id="PF03176">
    <property type="entry name" value="MMPL"/>
    <property type="match status" value="2"/>
</dbReference>
<feature type="transmembrane region" description="Helical" evidence="7">
    <location>
        <begin position="314"/>
        <end position="337"/>
    </location>
</feature>
<dbReference type="Gene3D" id="1.20.1640.10">
    <property type="entry name" value="Multidrug efflux transporter AcrB transmembrane domain"/>
    <property type="match status" value="2"/>
</dbReference>
<protein>
    <submittedName>
        <fullName evidence="9">RND superfamily putative drug exporter</fullName>
    </submittedName>
</protein>
<evidence type="ECO:0000259" key="8">
    <source>
        <dbReference type="PROSITE" id="PS50156"/>
    </source>
</evidence>
<dbReference type="InterPro" id="IPR004869">
    <property type="entry name" value="MMPL_dom"/>
</dbReference>
<evidence type="ECO:0000256" key="5">
    <source>
        <dbReference type="ARBA" id="ARBA00022989"/>
    </source>
</evidence>
<evidence type="ECO:0000256" key="2">
    <source>
        <dbReference type="ARBA" id="ARBA00010157"/>
    </source>
</evidence>
<dbReference type="InterPro" id="IPR050545">
    <property type="entry name" value="Mycobact_MmpL"/>
</dbReference>
<evidence type="ECO:0000313" key="10">
    <source>
        <dbReference type="Proteomes" id="UP000567922"/>
    </source>
</evidence>